<protein>
    <submittedName>
        <fullName evidence="1">Uncharacterized protein</fullName>
    </submittedName>
</protein>
<evidence type="ECO:0000313" key="2">
    <source>
        <dbReference type="Proteomes" id="UP001057402"/>
    </source>
</evidence>
<name>A0ACB9RYF2_9MYRT</name>
<sequence>MSAGDGKPTPKQLSPQEWESLIDSSAADARNHSPATLLDLAVPPLLRRDFPLPTKISILVYLESALPSLLPQSHPSTCPRLLDLLRSLLQSPDATYPLKDQSLVSVTSVFVSLLAPDDFPAAATVISGLVELLLIVINRPNHGVDRHTRGIACECLRQLEIEFPCLLSDVVGHLWSLCQLERSHATQNYALLFAQVTRDIAVCKVDVSLVNTAVPLIPFNCPDRLVSLGGSVKESVLGSGLNFKELRKAMAFMLECAELFTPCAMMELMELVMPVALTLELQASMLRVQFFRMVHSYDAMLCHFVLRLFLLSKKLLSSGEGREKEDEDLTRRLVSISREAHCNLVFRLLAVHWLVGFVKEKEKGKTLVDIGLGLFYPSIFDPLALKALKLDVLAFCSAYMSEDDGLKGGSESLSVVKLFEDGLVSVSGFKWMPSGSTETIIAFRMYHKFLIGTLCLSEGKDLIEQNMMFKSVIFCSLQMMLVEMAMEFPRLVPPIVAFIDRLLGCHKHCLLAERLLQKFDESLLPKLSVDYKLVLYFKLFDRIAGNKSIPPSGLLDVLMNLMVFIVKKHSLETRLRSWSQGSKVLSLCRTMMMHQKTSRLFVNLSQVLAFTCLYFPDLEVRDNARIYVRMLTCVPGTKLREILKYGEELPSIAPSAQSVPFFNGQFPESLHDPKKCRNLSAYVHLERMVPLIVKQSWSLSLSGISFGSSKFNYLEGIQDSELILEDTMPNSTVDDQVASENEDPGRPLGSLRIMDSGTSEMLETLRKYFSGIPDYRHFPGIKIIIPCYLRFDSEPFGQLWGFPSSTGGESDAIEALPAIYATVLKFSSTAPYGSIPPSRVPFLLGEPSRKSDTSVQHSGLEIIPIENGSTSDDSYKAPVSIELEPREPTPGIVDVLLETNAESGQIICGQLRSIPIAIEDMFLNAIVPSDIPEDEVPRYRSRVFSSLWEACNSSSDFGREIFPLKGGKAVAAIRGTRSVKLLDAPVSSVIESTTRHLSSFVTCVIGEPLIDIVKDDGIISGAEFKDIDYGSLPDANLGKGPLRLTYTGKEDGGSGSGSGTAFGRGYMGCLHVLIFLPPMYHLLLQMEVCDYSTLVRIRTDHWPCLAYIDDYLEALYLT</sequence>
<dbReference type="EMBL" id="CM042882">
    <property type="protein sequence ID" value="KAI4384135.1"/>
    <property type="molecule type" value="Genomic_DNA"/>
</dbReference>
<comment type="caution">
    <text evidence="1">The sequence shown here is derived from an EMBL/GenBank/DDBJ whole genome shotgun (WGS) entry which is preliminary data.</text>
</comment>
<reference evidence="2" key="1">
    <citation type="journal article" date="2023" name="Front. Plant Sci.">
        <title>Chromosomal-level genome assembly of Melastoma candidum provides insights into trichome evolution.</title>
        <authorList>
            <person name="Zhong Y."/>
            <person name="Wu W."/>
            <person name="Sun C."/>
            <person name="Zou P."/>
            <person name="Liu Y."/>
            <person name="Dai S."/>
            <person name="Zhou R."/>
        </authorList>
    </citation>
    <scope>NUCLEOTIDE SEQUENCE [LARGE SCALE GENOMIC DNA]</scope>
</reference>
<accession>A0ACB9RYF2</accession>
<keyword evidence="2" id="KW-1185">Reference proteome</keyword>
<gene>
    <name evidence="1" type="ORF">MLD38_009900</name>
</gene>
<dbReference type="Proteomes" id="UP001057402">
    <property type="component" value="Chromosome 3"/>
</dbReference>
<proteinExistence type="predicted"/>
<organism evidence="1 2">
    <name type="scientific">Melastoma candidum</name>
    <dbReference type="NCBI Taxonomy" id="119954"/>
    <lineage>
        <taxon>Eukaryota</taxon>
        <taxon>Viridiplantae</taxon>
        <taxon>Streptophyta</taxon>
        <taxon>Embryophyta</taxon>
        <taxon>Tracheophyta</taxon>
        <taxon>Spermatophyta</taxon>
        <taxon>Magnoliopsida</taxon>
        <taxon>eudicotyledons</taxon>
        <taxon>Gunneridae</taxon>
        <taxon>Pentapetalae</taxon>
        <taxon>rosids</taxon>
        <taxon>malvids</taxon>
        <taxon>Myrtales</taxon>
        <taxon>Melastomataceae</taxon>
        <taxon>Melastomatoideae</taxon>
        <taxon>Melastomateae</taxon>
        <taxon>Melastoma</taxon>
    </lineage>
</organism>
<evidence type="ECO:0000313" key="1">
    <source>
        <dbReference type="EMBL" id="KAI4384135.1"/>
    </source>
</evidence>